<evidence type="ECO:0000256" key="1">
    <source>
        <dbReference type="ARBA" id="ARBA00022701"/>
    </source>
</evidence>
<feature type="coiled-coil region" evidence="8">
    <location>
        <begin position="634"/>
        <end position="875"/>
    </location>
</feature>
<keyword evidence="4 8" id="KW-0175">Coiled coil</keyword>
<dbReference type="InterPro" id="IPR044986">
    <property type="entry name" value="KIF15/KIN-12"/>
</dbReference>
<dbReference type="Pfam" id="PF00225">
    <property type="entry name" value="Kinesin"/>
    <property type="match status" value="1"/>
</dbReference>
<comment type="similarity">
    <text evidence="6">Belongs to the TRAFAC class myosin-kinesin ATPase superfamily. Kinesin family. KIN-12 subfamily.</text>
</comment>
<evidence type="ECO:0000256" key="4">
    <source>
        <dbReference type="ARBA" id="ARBA00023054"/>
    </source>
</evidence>
<dbReference type="OrthoDB" id="313346at2759"/>
<dbReference type="Gene3D" id="3.40.850.10">
    <property type="entry name" value="Kinesin motor domain"/>
    <property type="match status" value="1"/>
</dbReference>
<evidence type="ECO:0000259" key="10">
    <source>
        <dbReference type="PROSITE" id="PS50067"/>
    </source>
</evidence>
<dbReference type="SUPFAM" id="SSF52540">
    <property type="entry name" value="P-loop containing nucleoside triphosphate hydrolases"/>
    <property type="match status" value="1"/>
</dbReference>
<dbReference type="InterPro" id="IPR036961">
    <property type="entry name" value="Kinesin_motor_dom_sf"/>
</dbReference>
<feature type="coiled-coil region" evidence="8">
    <location>
        <begin position="377"/>
        <end position="404"/>
    </location>
</feature>
<protein>
    <submittedName>
        <fullName evidence="11">Kinesin-like protein kif15</fullName>
    </submittedName>
</protein>
<dbReference type="GO" id="GO:0003777">
    <property type="term" value="F:microtubule motor activity"/>
    <property type="evidence" value="ECO:0007669"/>
    <property type="project" value="InterPro"/>
</dbReference>
<name>A0A077ZW43_STYLE</name>
<keyword evidence="1" id="KW-0493">Microtubule</keyword>
<proteinExistence type="inferred from homology"/>
<gene>
    <name evidence="11" type="primary">Contig2434.g2627</name>
    <name evidence="11" type="ORF">STYLEM_3077</name>
</gene>
<dbReference type="GO" id="GO:0005874">
    <property type="term" value="C:microtubule"/>
    <property type="evidence" value="ECO:0007669"/>
    <property type="project" value="UniProtKB-KW"/>
</dbReference>
<evidence type="ECO:0000256" key="8">
    <source>
        <dbReference type="SAM" id="Coils"/>
    </source>
</evidence>
<feature type="coiled-coil region" evidence="8">
    <location>
        <begin position="1531"/>
        <end position="1607"/>
    </location>
</feature>
<evidence type="ECO:0000313" key="11">
    <source>
        <dbReference type="EMBL" id="CDW74084.1"/>
    </source>
</evidence>
<feature type="binding site" evidence="7">
    <location>
        <begin position="95"/>
        <end position="102"/>
    </location>
    <ligand>
        <name>ATP</name>
        <dbReference type="ChEBI" id="CHEBI:30616"/>
    </ligand>
</feature>
<keyword evidence="3 7" id="KW-0067">ATP-binding</keyword>
<feature type="region of interest" description="Disordered" evidence="9">
    <location>
        <begin position="2081"/>
        <end position="2106"/>
    </location>
</feature>
<dbReference type="GO" id="GO:0008017">
    <property type="term" value="F:microtubule binding"/>
    <property type="evidence" value="ECO:0007669"/>
    <property type="project" value="InterPro"/>
</dbReference>
<dbReference type="PANTHER" id="PTHR37739">
    <property type="entry name" value="KINESIN-LIKE PROTEIN KIN-12D"/>
    <property type="match status" value="1"/>
</dbReference>
<accession>A0A077ZW43</accession>
<feature type="region of interest" description="Disordered" evidence="9">
    <location>
        <begin position="2174"/>
        <end position="2194"/>
    </location>
</feature>
<dbReference type="PANTHER" id="PTHR37739:SF8">
    <property type="entry name" value="KINESIN-LIKE PROTEIN KIN-12D"/>
    <property type="match status" value="1"/>
</dbReference>
<evidence type="ECO:0000313" key="12">
    <source>
        <dbReference type="Proteomes" id="UP000039865"/>
    </source>
</evidence>
<keyword evidence="5 7" id="KW-0505">Motor protein</keyword>
<feature type="domain" description="Kinesin motor" evidence="10">
    <location>
        <begin position="32"/>
        <end position="370"/>
    </location>
</feature>
<dbReference type="Proteomes" id="UP000039865">
    <property type="component" value="Unassembled WGS sequence"/>
</dbReference>
<dbReference type="OMA" id="ENECFSA"/>
<keyword evidence="2 7" id="KW-0547">Nucleotide-binding</keyword>
<dbReference type="InParanoid" id="A0A077ZW43"/>
<dbReference type="InterPro" id="IPR027417">
    <property type="entry name" value="P-loop_NTPase"/>
</dbReference>
<dbReference type="PROSITE" id="PS00411">
    <property type="entry name" value="KINESIN_MOTOR_1"/>
    <property type="match status" value="1"/>
</dbReference>
<evidence type="ECO:0000256" key="5">
    <source>
        <dbReference type="ARBA" id="ARBA00023175"/>
    </source>
</evidence>
<dbReference type="InterPro" id="IPR001752">
    <property type="entry name" value="Kinesin_motor_dom"/>
</dbReference>
<feature type="coiled-coil region" evidence="8">
    <location>
        <begin position="553"/>
        <end position="607"/>
    </location>
</feature>
<keyword evidence="12" id="KW-1185">Reference proteome</keyword>
<sequence>MDLLDTKSIASLDNRSQSSGNQIQYGTNCKDNVKVVIRVRPLNEREKESKPDFKYFNFDFVGDENIEQEVIFNSIAKPIADGCLEGYNGSIFAYGQTGAGKTFTIQGPSIVVNGEEHIYGSFKDDENKVNHDKRGIMQRSFEYIFDCIDKQRQIVENSPEYSQFDFLIRCSYLEIYNEQIMDLLDPNSINLHIREDIKKGVYVEGLQEEVVLNAQDMIGIIQTGAKNRHVGSTSMNKESSRSHSVLTTIIETKSMRDGGVWNIKTSRFHIIDLAGSERSKYTNAVGERLKEAGMINKSLSALGNVINSLVDISEGKSRHVHYRDSKLTFLLRDSLGGNSKTVIIANISPSSICFGETLSTLKFAQRAKLIRNKAIINEDSSGTIQLLKSEISRLKKELAENEKMYKNIDISNPNGQCSLCKALIGSEINQEEEDELLINNISVCEDLDSTVLNTTHQSPLNEVLKQKFKNQKEDLSKMRKRVVHLEGLLTANLDSLASQQKFYDNEILKNQQQNKKLQQAVESYEKQCARDKMIIKFREERISKLEQNQPVTKDDQQKQITDLKKEVQQWKEAAEHNSQAAKLFAEKADLQNKLDQLKNEYKQSPDSLSAQMRTLTELNESLNQYLKLYCEESKKEVENELSKVKLDYAEKIEQLNEKIAEIKEKEFDIKDKYEKQVQDYNEMVGNYKLQVERMLQDHQKDKQDLDKANKEHVEQIKNEIAQINDNKSEQEKEISILRIQVIEKDQELSKERDAKVDAEKQYQLKYADYQTEIAELNRKLKDIEELNLKIEAKLKQSLDHFEQNLENERKQSQQYLKEREEYWEEQSRQLQRKILEESSEKHMLEEQCQQCNDKIRSLEQENETIQQSLMYKEEQIQEIQSSIHEKDCLISKITNEQQELKDKLELDNGEHTENIQQLQSQLESHLLQKEQLQAKLDSAIADKKDLQIALSDIKQEIQDIITSRDELNQQIDTHLQKIESQSSRISTLEQDVEQKLEIISNLQNSIQDLNESSEQQNQLAQNHIEQVVKEKEAAIEQEKIMKQEINHLRSELEQMLDQNIERVTQIQQQFQQEIERTTQEYEERLTSLAMNSDRKMNDQSQEIQTLNEEKQQLKEELAIRMKEFSRALEELQSEIQQKDQVIEATQIKAQSLIETIHNIEQEKKEEIQQVQTSQNTLVQVIQEQLKQKIQEYESQIQKMEQKVEEERQLAQQQVFQTELKLQEQKEQIIHEKEQTLTEIETNHLTYVKQIEINYLNQIEVLKQEKNNIIQEAELKVQQITIGLNQQIQEQQEKFDQKSENHLQEITKLKQQLEDVQIQKEESIKQLIIEVEEGKKTYQELLSQNLEEKQKELEQQIQVLIESHQVQIEQINVEAELQKQEILVFNAKQIEAKETELVQAKEQKEEILVKYQTQLDETKQQMDVRVHQEQEKLQDTVKTLEAKLQIIEVENDTLQAQVIEANKNLQEEEEKAYKFTCQVQDLISQKAKIQEMLQQTLSDNQIISRQIDTSLSQNDALQKETQSLQSDIQRNLQIINERNEKIQNLIENISQLQNQISDNRTIIQSLEQQLNSASHKQSQCEKEQQNEIQNLRQNLTTLEQRNKDLSDQISMIHIEKEQDMQALTSQIIDRDNQSLQYQERIQKQQALIDQLHLNHNQSDQQNQLLQQDLKKQKLLLEDTVNSLNREHNQQIVLMEQESQAKINAVKQEYEGYKHHAKDLNHQIAKLRQDNEDQNQMLKSSKDTISKMVQKENELMKELEKNINEFKDKHEKSKKRLEESRDQQKQLRSEWEKQRKENENLKDLIKLKDRQIEDQQNADERDKQALEQMMKENKDLRNSLTKREFEMKDLIRTMKFLSDEKQRLEKEIEKLNRENDMLVGNKNPNYKIQYHVKIKEDNNKLREENTRLQEELRRKLETISKLQKSLQNNTEMSMMMDTSQMPSTQRQDSDQMLIMREDLKKMRKDNMTYQETINRLVDHILSQPGLFKIIGLTEETNEKLMQYNGPTKVKKCMEIISMLSNHVSTKERELKDLEREIKKYECRIEILEKEKVICKQQIEIMSNPGMVMGQGSFIQNSSAMYQKRSPIGNPSQNSEFMSIQNSSDQQNQYKQPSRIHVDGFLDEKQNSEYMAHAKQSPSPIYNIRQQKEKENVNVSKFIIMNQQLFLERDLFGSQNRAGSGRRTTYLGNGQQQNIQK</sequence>
<evidence type="ECO:0000256" key="7">
    <source>
        <dbReference type="PROSITE-ProRule" id="PRU00283"/>
    </source>
</evidence>
<evidence type="ECO:0000256" key="3">
    <source>
        <dbReference type="ARBA" id="ARBA00022840"/>
    </source>
</evidence>
<feature type="coiled-coil region" evidence="8">
    <location>
        <begin position="901"/>
        <end position="1470"/>
    </location>
</feature>
<feature type="region of interest" description="Disordered" evidence="9">
    <location>
        <begin position="1764"/>
        <end position="1792"/>
    </location>
</feature>
<dbReference type="GO" id="GO:0007018">
    <property type="term" value="P:microtubule-based movement"/>
    <property type="evidence" value="ECO:0007669"/>
    <property type="project" value="InterPro"/>
</dbReference>
<dbReference type="PROSITE" id="PS50067">
    <property type="entry name" value="KINESIN_MOTOR_2"/>
    <property type="match status" value="1"/>
</dbReference>
<dbReference type="GO" id="GO:0005524">
    <property type="term" value="F:ATP binding"/>
    <property type="evidence" value="ECO:0007669"/>
    <property type="project" value="UniProtKB-UniRule"/>
</dbReference>
<feature type="coiled-coil region" evidence="8">
    <location>
        <begin position="2014"/>
        <end position="2055"/>
    </location>
</feature>
<dbReference type="PRINTS" id="PR00380">
    <property type="entry name" value="KINESINHEAVY"/>
</dbReference>
<reference evidence="11 12" key="1">
    <citation type="submission" date="2014-06" db="EMBL/GenBank/DDBJ databases">
        <authorList>
            <person name="Swart Estienne"/>
        </authorList>
    </citation>
    <scope>NUCLEOTIDE SEQUENCE [LARGE SCALE GENOMIC DNA]</scope>
    <source>
        <strain evidence="11 12">130c</strain>
    </source>
</reference>
<dbReference type="EMBL" id="CCKQ01002979">
    <property type="protein sequence ID" value="CDW74084.1"/>
    <property type="molecule type" value="Genomic_DNA"/>
</dbReference>
<evidence type="ECO:0000256" key="9">
    <source>
        <dbReference type="SAM" id="MobiDB-lite"/>
    </source>
</evidence>
<dbReference type="SMART" id="SM00129">
    <property type="entry name" value="KISc"/>
    <property type="match status" value="1"/>
</dbReference>
<dbReference type="InterPro" id="IPR019821">
    <property type="entry name" value="Kinesin_motor_CS"/>
</dbReference>
<evidence type="ECO:0000256" key="6">
    <source>
        <dbReference type="ARBA" id="ARBA00034488"/>
    </source>
</evidence>
<evidence type="ECO:0000256" key="2">
    <source>
        <dbReference type="ARBA" id="ARBA00022741"/>
    </source>
</evidence>
<organism evidence="11 12">
    <name type="scientific">Stylonychia lemnae</name>
    <name type="common">Ciliate</name>
    <dbReference type="NCBI Taxonomy" id="5949"/>
    <lineage>
        <taxon>Eukaryota</taxon>
        <taxon>Sar</taxon>
        <taxon>Alveolata</taxon>
        <taxon>Ciliophora</taxon>
        <taxon>Intramacronucleata</taxon>
        <taxon>Spirotrichea</taxon>
        <taxon>Stichotrichia</taxon>
        <taxon>Sporadotrichida</taxon>
        <taxon>Oxytrichidae</taxon>
        <taxon>Stylonychinae</taxon>
        <taxon>Stylonychia</taxon>
    </lineage>
</organism>
<feature type="compositionally biased region" description="Polar residues" evidence="9">
    <location>
        <begin position="2086"/>
        <end position="2106"/>
    </location>
</feature>